<keyword evidence="2" id="KW-1185">Reference proteome</keyword>
<evidence type="ECO:0000313" key="1">
    <source>
        <dbReference type="EMBL" id="WKW85503.1"/>
    </source>
</evidence>
<gene>
    <name evidence="1" type="primary">51</name>
    <name evidence="1" type="ORF">SEA_REYNAULD_51</name>
</gene>
<evidence type="ECO:0000313" key="2">
    <source>
        <dbReference type="Proteomes" id="UP001654496"/>
    </source>
</evidence>
<organism evidence="1 2">
    <name type="scientific">Rhodococcus phage Reynauld</name>
    <dbReference type="NCBI Taxonomy" id="3062845"/>
    <lineage>
        <taxon>Viruses</taxon>
        <taxon>Duplodnaviria</taxon>
        <taxon>Heunggongvirae</taxon>
        <taxon>Uroviricota</taxon>
        <taxon>Caudoviricetes</taxon>
        <taxon>Caudoviricetes incertae sedis</taxon>
        <taxon>Reynauldvirus</taxon>
        <taxon>Reynauldvirus reynauld</taxon>
    </lineage>
</organism>
<proteinExistence type="predicted"/>
<name>A0ACD4UH82_9CAUD</name>
<protein>
    <submittedName>
        <fullName evidence="1">Membrane protein</fullName>
    </submittedName>
</protein>
<dbReference type="Proteomes" id="UP001654496">
    <property type="component" value="Segment"/>
</dbReference>
<reference evidence="1" key="1">
    <citation type="submission" date="2023-06" db="EMBL/GenBank/DDBJ databases">
        <authorList>
            <person name="DeJong R.J."/>
            <person name="Yoon E."/>
            <person name="Radersma M."/>
            <person name="Veenstra M."/>
            <person name="Churu J."/>
            <person name="Moleakunnel K."/>
            <person name="Weaver G."/>
            <person name="Hill E."/>
            <person name="Janvier A."/>
            <person name="Harlow L."/>
            <person name="Kramer C."/>
            <person name="Seinen K."/>
            <person name="Chen A."/>
            <person name="Minasian M."/>
            <person name="Doorn S."/>
            <person name="Dole C."/>
            <person name="Ramsey F."/>
            <person name="Nieze J."/>
            <person name="Baker A."/>
            <person name="Swierenga S."/>
            <person name="White A."/>
            <person name="Howland A."/>
            <person name="Ko C."/>
            <person name="Russell D.A."/>
            <person name="Jacobs-Sera D."/>
            <person name="Hatfull G.F."/>
        </authorList>
    </citation>
    <scope>NUCLEOTIDE SEQUENCE</scope>
</reference>
<sequence>MTQDNPNQWPPTGGADPNFEFARDDYAYPEPAPAPARREEMWETRLLKKIWLWGLIVGSLLFIGIVLVSLLVGAISTAVGGA</sequence>
<accession>A0ACD4UH82</accession>
<dbReference type="EMBL" id="OR159659">
    <property type="protein sequence ID" value="WKW85503.1"/>
    <property type="molecule type" value="Genomic_DNA"/>
</dbReference>